<dbReference type="PANTHER" id="PTHR10826">
    <property type="entry name" value="COMPLEMENT COMPONENT 1"/>
    <property type="match status" value="1"/>
</dbReference>
<keyword evidence="3" id="KW-1185">Reference proteome</keyword>
<proteinExistence type="inferred from homology"/>
<dbReference type="WBParaSite" id="maker-E.canG7_contigs_3341-snap-gene-0.17-mRNA-1">
    <property type="protein sequence ID" value="maker-E.canG7_contigs_3341-snap-gene-0.17-mRNA-1"/>
    <property type="gene ID" value="EcG7_06063"/>
</dbReference>
<feature type="compositionally biased region" description="Acidic residues" evidence="2">
    <location>
        <begin position="120"/>
        <end position="136"/>
    </location>
</feature>
<dbReference type="SUPFAM" id="SSF54529">
    <property type="entry name" value="Mitochondrial glycoprotein MAM33-like"/>
    <property type="match status" value="1"/>
</dbReference>
<feature type="region of interest" description="Disordered" evidence="2">
    <location>
        <begin position="117"/>
        <end position="143"/>
    </location>
</feature>
<name>A0A915EXZ2_9CEST</name>
<dbReference type="Proteomes" id="UP000887562">
    <property type="component" value="Unplaced"/>
</dbReference>
<accession>A0A915EXZ2</accession>
<comment type="similarity">
    <text evidence="1">Belongs to the MAM33 family.</text>
</comment>
<dbReference type="Pfam" id="PF02330">
    <property type="entry name" value="MAM33"/>
    <property type="match status" value="1"/>
</dbReference>
<dbReference type="GO" id="GO:0005759">
    <property type="term" value="C:mitochondrial matrix"/>
    <property type="evidence" value="ECO:0007669"/>
    <property type="project" value="InterPro"/>
</dbReference>
<dbReference type="AlphaFoldDB" id="A0A915EXZ2"/>
<dbReference type="InterPro" id="IPR036561">
    <property type="entry name" value="MAM33_sf"/>
</dbReference>
<evidence type="ECO:0000313" key="4">
    <source>
        <dbReference type="WBParaSite" id="maker-E.canG7_contigs_3341-snap-gene-0.17-mRNA-1"/>
    </source>
</evidence>
<dbReference type="InterPro" id="IPR003428">
    <property type="entry name" value="MAM33"/>
</dbReference>
<evidence type="ECO:0000256" key="2">
    <source>
        <dbReference type="SAM" id="MobiDB-lite"/>
    </source>
</evidence>
<protein>
    <submittedName>
        <fullName evidence="4">Complement component 1 Q subcomponent-binding protein, mitochondrial</fullName>
    </submittedName>
</protein>
<dbReference type="Gene3D" id="3.10.280.10">
    <property type="entry name" value="Mitochondrial glycoprotein"/>
    <property type="match status" value="1"/>
</dbReference>
<sequence>MSAIVRRFPAVLGTVARYSRCFCSFRPIKSYTYCNSALKSRFFSSDVDRQFSAILTEEIKQEKENSFACRPPVGFEVDKQDGANIVLKKVFPDGVISCTSDAVASVLEVEMDLAGSIAPEDVENEEPEEKDQEEASPLEARPDLKIRLRKPSGRSVLFHCSLPSSAEEAASSEQDSSNLPTFSVDMVEMEKIPGYFVYTDLFADNMYDHIMRLLTERGVDYDFQRQVQDFATAEEHKLYRSFLEEFKDYCKE</sequence>
<dbReference type="GO" id="GO:0042256">
    <property type="term" value="P:cytosolic ribosome assembly"/>
    <property type="evidence" value="ECO:0007669"/>
    <property type="project" value="TreeGrafter"/>
</dbReference>
<dbReference type="PANTHER" id="PTHR10826:SF1">
    <property type="entry name" value="COMPLEMENT COMPONENT 1 Q SUBCOMPONENT-BINDING PROTEIN, MITOCHONDRIAL"/>
    <property type="match status" value="1"/>
</dbReference>
<organism evidence="3 4">
    <name type="scientific">Echinococcus canadensis</name>
    <dbReference type="NCBI Taxonomy" id="519352"/>
    <lineage>
        <taxon>Eukaryota</taxon>
        <taxon>Metazoa</taxon>
        <taxon>Spiralia</taxon>
        <taxon>Lophotrochozoa</taxon>
        <taxon>Platyhelminthes</taxon>
        <taxon>Cestoda</taxon>
        <taxon>Eucestoda</taxon>
        <taxon>Cyclophyllidea</taxon>
        <taxon>Taeniidae</taxon>
        <taxon>Echinococcus</taxon>
        <taxon>Echinococcus canadensis group</taxon>
    </lineage>
</organism>
<reference evidence="4" key="1">
    <citation type="submission" date="2022-11" db="UniProtKB">
        <authorList>
            <consortium name="WormBaseParasite"/>
        </authorList>
    </citation>
    <scope>IDENTIFICATION</scope>
</reference>
<evidence type="ECO:0000256" key="1">
    <source>
        <dbReference type="ARBA" id="ARBA00005457"/>
    </source>
</evidence>
<evidence type="ECO:0000313" key="3">
    <source>
        <dbReference type="Proteomes" id="UP000887562"/>
    </source>
</evidence>